<gene>
    <name evidence="1" type="ORF">AXFE_18150</name>
</gene>
<comment type="caution">
    <text evidence="1">The sequence shown here is derived from an EMBL/GenBank/DDBJ whole genome shotgun (WGS) entry which is preliminary data.</text>
</comment>
<organism evidence="1 2">
    <name type="scientific">Acidithrix ferrooxidans</name>
    <dbReference type="NCBI Taxonomy" id="1280514"/>
    <lineage>
        <taxon>Bacteria</taxon>
        <taxon>Bacillati</taxon>
        <taxon>Actinomycetota</taxon>
        <taxon>Acidimicrobiia</taxon>
        <taxon>Acidimicrobiales</taxon>
        <taxon>Acidimicrobiaceae</taxon>
        <taxon>Acidithrix</taxon>
    </lineage>
</organism>
<evidence type="ECO:0000313" key="2">
    <source>
        <dbReference type="Proteomes" id="UP000032360"/>
    </source>
</evidence>
<keyword evidence="2" id="KW-1185">Reference proteome</keyword>
<reference evidence="1 2" key="1">
    <citation type="submission" date="2015-01" db="EMBL/GenBank/DDBJ databases">
        <title>Draft genome of the acidophilic iron oxidizer Acidithrix ferrooxidans strain Py-F3.</title>
        <authorList>
            <person name="Poehlein A."/>
            <person name="Eisen S."/>
            <person name="Schloemann M."/>
            <person name="Johnson B.D."/>
            <person name="Daniel R."/>
            <person name="Muehling M."/>
        </authorList>
    </citation>
    <scope>NUCLEOTIDE SEQUENCE [LARGE SCALE GENOMIC DNA]</scope>
    <source>
        <strain evidence="1 2">Py-F3</strain>
    </source>
</reference>
<accession>A0A0D8HHF3</accession>
<protein>
    <submittedName>
        <fullName evidence="1">Uncharacterized protein</fullName>
    </submittedName>
</protein>
<name>A0A0D8HHF3_9ACTN</name>
<dbReference type="EMBL" id="JXYS01000052">
    <property type="protein sequence ID" value="KJF17333.1"/>
    <property type="molecule type" value="Genomic_DNA"/>
</dbReference>
<dbReference type="AlphaFoldDB" id="A0A0D8HHF3"/>
<dbReference type="Proteomes" id="UP000032360">
    <property type="component" value="Unassembled WGS sequence"/>
</dbReference>
<sequence length="63" mass="7062">MVLFGIDDMDESNPSRVRLEGRFAAMRRISNVEAFLPFSSISNSSRIISMGSHRCARAERAKS</sequence>
<evidence type="ECO:0000313" key="1">
    <source>
        <dbReference type="EMBL" id="KJF17333.1"/>
    </source>
</evidence>
<dbReference type="STRING" id="1280514.AXFE_18150"/>
<proteinExistence type="predicted"/>